<reference evidence="1 2" key="1">
    <citation type="journal article" date="2011" name="Int. J. Syst. Evol. Microbiol.">
        <title>Zhongshania antarctica gen. nov., sp. nov. and Zhongshania guokunii sp. nov., gammaproteobacteria respectively isolated from coastal attached (fast) ice and surface seawater of the Antarctic.</title>
        <authorList>
            <person name="Li H.J."/>
            <person name="Zhang X.Y."/>
            <person name="Chen C.X."/>
            <person name="Zhang Y.J."/>
            <person name="Gao Z.M."/>
            <person name="Yu Y."/>
            <person name="Chen X.L."/>
            <person name="Chen B."/>
            <person name="Zhang Y.Z."/>
        </authorList>
    </citation>
    <scope>NUCLEOTIDE SEQUENCE [LARGE SCALE GENOMIC DNA]</scope>
    <source>
        <strain evidence="1 2">ZS6-22T</strain>
    </source>
</reference>
<dbReference type="EMBL" id="JBFRYA010000012">
    <property type="protein sequence ID" value="MEX1669987.1"/>
    <property type="molecule type" value="Genomic_DNA"/>
</dbReference>
<comment type="caution">
    <text evidence="1">The sequence shown here is derived from an EMBL/GenBank/DDBJ whole genome shotgun (WGS) entry which is preliminary data.</text>
</comment>
<dbReference type="Proteomes" id="UP001557485">
    <property type="component" value="Unassembled WGS sequence"/>
</dbReference>
<protein>
    <submittedName>
        <fullName evidence="1">Uncharacterized protein</fullName>
    </submittedName>
</protein>
<accession>A0ABV3U9R2</accession>
<proteinExistence type="predicted"/>
<organism evidence="1 2">
    <name type="scientific">Zhongshania guokunii</name>
    <dbReference type="NCBI Taxonomy" id="641783"/>
    <lineage>
        <taxon>Bacteria</taxon>
        <taxon>Pseudomonadati</taxon>
        <taxon>Pseudomonadota</taxon>
        <taxon>Gammaproteobacteria</taxon>
        <taxon>Cellvibrionales</taxon>
        <taxon>Spongiibacteraceae</taxon>
        <taxon>Zhongshania</taxon>
    </lineage>
</organism>
<sequence length="60" mass="6791">MKIVLKNQTVNIAKYAYDKTLAVICQKTAATPSQREHHVARINTKVTAIILPEFIIEIQL</sequence>
<name>A0ABV3U9R2_9GAMM</name>
<gene>
    <name evidence="1" type="ORF">AB4876_13785</name>
</gene>
<dbReference type="RefSeq" id="WP_301028951.1">
    <property type="nucleotide sequence ID" value="NZ_JBFRYA010000012.1"/>
</dbReference>
<keyword evidence="2" id="KW-1185">Reference proteome</keyword>
<evidence type="ECO:0000313" key="2">
    <source>
        <dbReference type="Proteomes" id="UP001557485"/>
    </source>
</evidence>
<evidence type="ECO:0000313" key="1">
    <source>
        <dbReference type="EMBL" id="MEX1669987.1"/>
    </source>
</evidence>